<gene>
    <name evidence="2" type="ORF">CALMAC_LOCUS8990</name>
</gene>
<organism evidence="2 3">
    <name type="scientific">Callosobruchus maculatus</name>
    <name type="common">Southern cowpea weevil</name>
    <name type="synonym">Pulse bruchid</name>
    <dbReference type="NCBI Taxonomy" id="64391"/>
    <lineage>
        <taxon>Eukaryota</taxon>
        <taxon>Metazoa</taxon>
        <taxon>Ecdysozoa</taxon>
        <taxon>Arthropoda</taxon>
        <taxon>Hexapoda</taxon>
        <taxon>Insecta</taxon>
        <taxon>Pterygota</taxon>
        <taxon>Neoptera</taxon>
        <taxon>Endopterygota</taxon>
        <taxon>Coleoptera</taxon>
        <taxon>Polyphaga</taxon>
        <taxon>Cucujiformia</taxon>
        <taxon>Chrysomeloidea</taxon>
        <taxon>Chrysomelidae</taxon>
        <taxon>Bruchinae</taxon>
        <taxon>Bruchini</taxon>
        <taxon>Callosobruchus</taxon>
    </lineage>
</organism>
<proteinExistence type="predicted"/>
<name>A0A653CJ47_CALMS</name>
<dbReference type="EMBL" id="CAACVG010007796">
    <property type="protein sequence ID" value="VEN47120.1"/>
    <property type="molecule type" value="Genomic_DNA"/>
</dbReference>
<evidence type="ECO:0000313" key="3">
    <source>
        <dbReference type="Proteomes" id="UP000410492"/>
    </source>
</evidence>
<feature type="region of interest" description="Disordered" evidence="1">
    <location>
        <begin position="67"/>
        <end position="94"/>
    </location>
</feature>
<evidence type="ECO:0000256" key="1">
    <source>
        <dbReference type="SAM" id="MobiDB-lite"/>
    </source>
</evidence>
<reference evidence="2 3" key="1">
    <citation type="submission" date="2019-01" db="EMBL/GenBank/DDBJ databases">
        <authorList>
            <person name="Sayadi A."/>
        </authorList>
    </citation>
    <scope>NUCLEOTIDE SEQUENCE [LARGE SCALE GENOMIC DNA]</scope>
</reference>
<dbReference type="Proteomes" id="UP000410492">
    <property type="component" value="Unassembled WGS sequence"/>
</dbReference>
<evidence type="ECO:0000313" key="2">
    <source>
        <dbReference type="EMBL" id="VEN47120.1"/>
    </source>
</evidence>
<accession>A0A653CJ47</accession>
<sequence>MLIVNAICIRSEIVECFSKKHLNIRAPNKSTRAGRRMQQRLGMQGGNFGGDLSAGAVHVPALLRQGQSDHVSTVDPPGLRLPRSGPVFPESGEQQLPGRRMSMCRWLPAVQETYLPWTC</sequence>
<protein>
    <submittedName>
        <fullName evidence="2">Uncharacterized protein</fullName>
    </submittedName>
</protein>
<keyword evidence="3" id="KW-1185">Reference proteome</keyword>
<dbReference type="AlphaFoldDB" id="A0A653CJ47"/>